<dbReference type="SFLD" id="SFLDF00412">
    <property type="entry name" value="spore_photoproduct_lyase_2"/>
    <property type="match status" value="1"/>
</dbReference>
<dbReference type="EC" id="4.1.99.14" evidence="1"/>
<accession>A0A6I0F120</accession>
<dbReference type="NCBIfam" id="TIGR04070">
    <property type="entry name" value="photo_TT_lyase"/>
    <property type="match status" value="1"/>
</dbReference>
<gene>
    <name evidence="1" type="primary">splB</name>
    <name evidence="1" type="ORF">F9B85_01165</name>
</gene>
<dbReference type="Proteomes" id="UP000468766">
    <property type="component" value="Unassembled WGS sequence"/>
</dbReference>
<dbReference type="Gene3D" id="3.80.30.30">
    <property type="match status" value="1"/>
</dbReference>
<reference evidence="1 2" key="1">
    <citation type="submission" date="2019-10" db="EMBL/GenBank/DDBJ databases">
        <title>Whole-genome sequence of the extremophile Heliorestis acidaminivorans DSM 24790.</title>
        <authorList>
            <person name="Kyndt J.A."/>
            <person name="Meyer T.E."/>
        </authorList>
    </citation>
    <scope>NUCLEOTIDE SEQUENCE [LARGE SCALE GENOMIC DNA]</scope>
    <source>
        <strain evidence="1 2">DSM 24790</strain>
    </source>
</reference>
<dbReference type="OrthoDB" id="9787095at2"/>
<dbReference type="GO" id="GO:0003913">
    <property type="term" value="F:DNA photolyase activity"/>
    <property type="evidence" value="ECO:0007669"/>
    <property type="project" value="InterPro"/>
</dbReference>
<evidence type="ECO:0000313" key="2">
    <source>
        <dbReference type="Proteomes" id="UP000468766"/>
    </source>
</evidence>
<dbReference type="SUPFAM" id="SSF102114">
    <property type="entry name" value="Radical SAM enzymes"/>
    <property type="match status" value="1"/>
</dbReference>
<keyword evidence="1" id="KW-0456">Lyase</keyword>
<dbReference type="PANTHER" id="PTHR37822:SF2">
    <property type="entry name" value="SPORE PHOTOPRODUCT LYASE"/>
    <property type="match status" value="1"/>
</dbReference>
<dbReference type="CDD" id="cd01335">
    <property type="entry name" value="Radical_SAM"/>
    <property type="match status" value="1"/>
</dbReference>
<dbReference type="InterPro" id="IPR049539">
    <property type="entry name" value="SPL"/>
</dbReference>
<dbReference type="GO" id="GO:0042601">
    <property type="term" value="C:endospore-forming forespore"/>
    <property type="evidence" value="ECO:0007669"/>
    <property type="project" value="TreeGrafter"/>
</dbReference>
<proteinExistence type="predicted"/>
<dbReference type="GO" id="GO:0051539">
    <property type="term" value="F:4 iron, 4 sulfur cluster binding"/>
    <property type="evidence" value="ECO:0007669"/>
    <property type="project" value="TreeGrafter"/>
</dbReference>
<sequence>MPHRMLFESEAYDYPLGQKLLSFAKEHKIPHRTIPAHNRVTGLPGASAQQKYSQAKKTIVVGLKKDLRFQSCRPSADYQFPLMTSCPGHCEYCYLQTTLGQRPYLRVYVNIEEILEQASKYVEKNSPSITTFEVASSGDPLSIEHLTGSLGQTISFFGQLPLGRLRFVTKFTYVDPLLSLDHQGHCRFRFSLNSNRVVEHFEHHTASIEERIEASVKVAKAGYPLGFIIAPIMLYPGWFEEYGQMIEKLKKGLEEVKTFSVPISFELIQHRFTTKAKKVILERFPDSQLDLEESQRKLKFGKYGVSKYVYKKEEAQLIEEKLSELILKAFPTATIEYFT</sequence>
<organism evidence="1 2">
    <name type="scientific">Heliorestis acidaminivorans</name>
    <dbReference type="NCBI Taxonomy" id="553427"/>
    <lineage>
        <taxon>Bacteria</taxon>
        <taxon>Bacillati</taxon>
        <taxon>Bacillota</taxon>
        <taxon>Clostridia</taxon>
        <taxon>Eubacteriales</taxon>
        <taxon>Heliobacteriaceae</taxon>
        <taxon>Heliorestis</taxon>
    </lineage>
</organism>
<dbReference type="GO" id="GO:1904047">
    <property type="term" value="F:S-adenosyl-L-methionine binding"/>
    <property type="evidence" value="ECO:0007669"/>
    <property type="project" value="InterPro"/>
</dbReference>
<dbReference type="SFLD" id="SFLDG01079">
    <property type="entry name" value="spore_photoproduct_lyase_like"/>
    <property type="match status" value="1"/>
</dbReference>
<dbReference type="InterPro" id="IPR058240">
    <property type="entry name" value="rSAM_sf"/>
</dbReference>
<dbReference type="PANTHER" id="PTHR37822">
    <property type="entry name" value="SPORE PHOTOPRODUCT LYASE-RELATED"/>
    <property type="match status" value="1"/>
</dbReference>
<dbReference type="Pfam" id="PF20903">
    <property type="entry name" value="SPL"/>
    <property type="match status" value="1"/>
</dbReference>
<evidence type="ECO:0000313" key="1">
    <source>
        <dbReference type="EMBL" id="KAB2954676.1"/>
    </source>
</evidence>
<protein>
    <submittedName>
        <fullName evidence="1">Spore photoproduct lyase</fullName>
        <ecNumber evidence="1">4.1.99.14</ecNumber>
    </submittedName>
</protein>
<dbReference type="InterPro" id="IPR023897">
    <property type="entry name" value="SPL_firmicutes"/>
</dbReference>
<dbReference type="Gene3D" id="3.40.50.12110">
    <property type="match status" value="1"/>
</dbReference>
<name>A0A6I0F120_9FIRM</name>
<keyword evidence="2" id="KW-1185">Reference proteome</keyword>
<dbReference type="InterPro" id="IPR034559">
    <property type="entry name" value="SPL_Clostridia"/>
</dbReference>
<comment type="caution">
    <text evidence="1">The sequence shown here is derived from an EMBL/GenBank/DDBJ whole genome shotgun (WGS) entry which is preliminary data.</text>
</comment>
<dbReference type="EMBL" id="WBXO01000001">
    <property type="protein sequence ID" value="KAB2954676.1"/>
    <property type="molecule type" value="Genomic_DNA"/>
</dbReference>
<dbReference type="InterPro" id="IPR007197">
    <property type="entry name" value="rSAM"/>
</dbReference>
<dbReference type="AlphaFoldDB" id="A0A6I0F120"/>
<dbReference type="SFLD" id="SFLDS00029">
    <property type="entry name" value="Radical_SAM"/>
    <property type="match status" value="1"/>
</dbReference>